<feature type="compositionally biased region" description="Polar residues" evidence="3">
    <location>
        <begin position="1082"/>
        <end position="1098"/>
    </location>
</feature>
<feature type="region of interest" description="Disordered" evidence="3">
    <location>
        <begin position="1493"/>
        <end position="1514"/>
    </location>
</feature>
<dbReference type="PROSITE" id="PS50294">
    <property type="entry name" value="WD_REPEATS_REGION"/>
    <property type="match status" value="1"/>
</dbReference>
<dbReference type="GO" id="GO:1990756">
    <property type="term" value="F:ubiquitin-like ligase-substrate adaptor activity"/>
    <property type="evidence" value="ECO:0007669"/>
    <property type="project" value="TreeGrafter"/>
</dbReference>
<feature type="compositionally biased region" description="Polar residues" evidence="3">
    <location>
        <begin position="1493"/>
        <end position="1506"/>
    </location>
</feature>
<feature type="region of interest" description="Disordered" evidence="3">
    <location>
        <begin position="786"/>
        <end position="875"/>
    </location>
</feature>
<dbReference type="SUPFAM" id="SSF50969">
    <property type="entry name" value="YVTN repeat-like/Quinoprotein amine dehydrogenase"/>
    <property type="match status" value="1"/>
</dbReference>
<dbReference type="InterPro" id="IPR001680">
    <property type="entry name" value="WD40_rpt"/>
</dbReference>
<feature type="compositionally biased region" description="Polar residues" evidence="3">
    <location>
        <begin position="796"/>
        <end position="824"/>
    </location>
</feature>
<dbReference type="STRING" id="136037.A0A067QYL2"/>
<feature type="region of interest" description="Disordered" evidence="3">
    <location>
        <begin position="1636"/>
        <end position="1665"/>
    </location>
</feature>
<feature type="compositionally biased region" description="Basic and acidic residues" evidence="3">
    <location>
        <begin position="786"/>
        <end position="795"/>
    </location>
</feature>
<dbReference type="InParanoid" id="A0A067QYL2"/>
<feature type="region of interest" description="Disordered" evidence="3">
    <location>
        <begin position="1689"/>
        <end position="1711"/>
    </location>
</feature>
<feature type="compositionally biased region" description="Polar residues" evidence="3">
    <location>
        <begin position="547"/>
        <end position="568"/>
    </location>
</feature>
<feature type="compositionally biased region" description="Polar residues" evidence="3">
    <location>
        <begin position="1041"/>
        <end position="1060"/>
    </location>
</feature>
<feature type="region of interest" description="Disordered" evidence="3">
    <location>
        <begin position="1428"/>
        <end position="1469"/>
    </location>
</feature>
<feature type="compositionally biased region" description="Basic and acidic residues" evidence="3">
    <location>
        <begin position="1445"/>
        <end position="1455"/>
    </location>
</feature>
<dbReference type="InterPro" id="IPR015943">
    <property type="entry name" value="WD40/YVTN_repeat-like_dom_sf"/>
</dbReference>
<feature type="region of interest" description="Disordered" evidence="3">
    <location>
        <begin position="400"/>
        <end position="477"/>
    </location>
</feature>
<feature type="region of interest" description="Disordered" evidence="3">
    <location>
        <begin position="888"/>
        <end position="999"/>
    </location>
</feature>
<feature type="compositionally biased region" description="Polar residues" evidence="3">
    <location>
        <begin position="1144"/>
        <end position="1159"/>
    </location>
</feature>
<feature type="compositionally biased region" description="Polar residues" evidence="3">
    <location>
        <begin position="860"/>
        <end position="875"/>
    </location>
</feature>
<dbReference type="PANTHER" id="PTHR22874:SF1">
    <property type="entry name" value="ACTIVATING MOLECULE IN BECN1-REGULATED AUTOPHAGY PROTEIN 1"/>
    <property type="match status" value="1"/>
</dbReference>
<dbReference type="SMART" id="SM00320">
    <property type="entry name" value="WD40"/>
    <property type="match status" value="3"/>
</dbReference>
<feature type="compositionally biased region" description="Low complexity" evidence="3">
    <location>
        <begin position="916"/>
        <end position="927"/>
    </location>
</feature>
<feature type="compositionally biased region" description="Polar residues" evidence="3">
    <location>
        <begin position="753"/>
        <end position="766"/>
    </location>
</feature>
<dbReference type="GO" id="GO:0000423">
    <property type="term" value="P:mitophagy"/>
    <property type="evidence" value="ECO:0007669"/>
    <property type="project" value="TreeGrafter"/>
</dbReference>
<dbReference type="Proteomes" id="UP000027135">
    <property type="component" value="Unassembled WGS sequence"/>
</dbReference>
<feature type="compositionally biased region" description="Low complexity" evidence="3">
    <location>
        <begin position="940"/>
        <end position="958"/>
    </location>
</feature>
<feature type="compositionally biased region" description="Polar residues" evidence="3">
    <location>
        <begin position="1576"/>
        <end position="1590"/>
    </location>
</feature>
<feature type="region of interest" description="Disordered" evidence="3">
    <location>
        <begin position="284"/>
        <end position="374"/>
    </location>
</feature>
<accession>A0A067QYL2</accession>
<feature type="compositionally biased region" description="Polar residues" evidence="3">
    <location>
        <begin position="888"/>
        <end position="897"/>
    </location>
</feature>
<feature type="region of interest" description="Disordered" evidence="3">
    <location>
        <begin position="490"/>
        <end position="569"/>
    </location>
</feature>
<feature type="compositionally biased region" description="Low complexity" evidence="3">
    <location>
        <begin position="983"/>
        <end position="993"/>
    </location>
</feature>
<evidence type="ECO:0000256" key="2">
    <source>
        <dbReference type="SAM" id="Coils"/>
    </source>
</evidence>
<feature type="compositionally biased region" description="Polar residues" evidence="3">
    <location>
        <begin position="928"/>
        <end position="939"/>
    </location>
</feature>
<keyword evidence="5" id="KW-1185">Reference proteome</keyword>
<name>A0A067QYL2_ZOONE</name>
<dbReference type="Gene3D" id="2.130.10.10">
    <property type="entry name" value="YVTN repeat-like/Quinoprotein amine dehydrogenase"/>
    <property type="match status" value="1"/>
</dbReference>
<keyword evidence="2" id="KW-0175">Coiled coil</keyword>
<dbReference type="GO" id="GO:0080008">
    <property type="term" value="C:Cul4-RING E3 ubiquitin ligase complex"/>
    <property type="evidence" value="ECO:0007669"/>
    <property type="project" value="TreeGrafter"/>
</dbReference>
<feature type="coiled-coil region" evidence="2">
    <location>
        <begin position="1231"/>
        <end position="1258"/>
    </location>
</feature>
<dbReference type="OMA" id="RESTFAM"/>
<sequence length="1968" mass="216116">MDERSSKAPDIVKSLPKTNRSVPRGLLHREVGFKEKQGRVSTEFQLAAEDQLVLKNHEELFCELPDVSRSTFLMVFSPDGTKVASTHGNHNVYVTDLNTGKNVNTLSGHPRTPWCIAFHPSSNQILASGCLGGQVRVWDLHGGSEIWTAESQTVIASLAFHPTDRMLVIATYNELHFWDWSQPIPFTKCYTSNEKEKVRYVAFDPLGHKLITGISNAPHNHTQWDRVAAPPRPGSSLASTSHDSHPHSVVVPPEQDRRITVCYRSLVEQYEQLVQRYYDLSRARTPTMDRGTDPMDLSESLPPGLRSGAQSQSQTERGTSRFVIHDSSIGAASAGGSTTTTTTTTITDTTSGSNDNGSRPGASDGPSAETRNVSQRTAQNLNAMESVLKREDVLSRSGAECHDVAKSASSVTGHGPPQEFGEQTAVPSSSATDTERIRNLSEQQLISPDSVTGPADNQSRVQMTSGPSPTRPVLSTYTSDTCSRRYHQNQDAAAQPLVTESSLSSEQHDVSSRLHSEAPPSSPCPPERPRRFFVSQRSAFKPRIPRGSQQTNSESRLGSRLPSGNQTPRRGFFLQRRLSGACHSQSFQDGNGECPPSRGLDSTSDVGVRYGIQLLSTHIDNMQRLCRARLEILQLQHIRRMWEDLQQQIRSLHVAVRESTFAMRDSQDRSRRRFRLYSHPNDNSGLSSDSQFILNTWRERQLGPGATEQGPHIPSMSQMLEELARISDVSPPSSVSQTPASSGGGSAVCENPVTASDQPPSNQGTLTRLHAKFVALTRLKFMMNKRDGARKEGETSKNNAAVTSRNIVTTTSKDTAQPVNTPATESKKFKASDGVLTVSQSAKSVTSDDHRSSAEGPSFQPDSAESAVSSRTSDSICRQDIIKIENVTNSPGISSVTDGCGDTGSPCNKKQGEEMSSSSRSVHSDSSIPVQDTCSGGNSSAPIVPTITTATTVASSSAMDPDTMQHESSGHQPSSSWCRHPSDSSAAAPSSTSITGNTTPLANSAASSIASSHFQRLLRVSRRVYLRRPRLLALGPRSRTVARQLSSSGAVSHKNSTTIFRQHESGRRPWFMQSALRTQQLRTSVQGVRSSAQVETTQSCSPEEGGSNGSGSGSFEQANSSPVDASSQSTVSPQMSPPDEAFLQSANRPGLDTSSQSDVQPGPSRWLSVSHGTSSQETPACGAGTSKDRPSATPLGTKRKADNRAGPSTGAVCPDGSEQKRCSSQHERTTSESLRAMIARLEALVRQQREQRESVHRESFAGRGRQQMNVWELRDRHLWFRADANSGSDSDSNPESERRQSWRRLSAEERLIMALENETNSSSTFGSRRRGSSGPLDEDWEWTRVTTRLRARQVLSLMVESLTQFFEENGLSNNTSRAVLDEQIYNLYILLQLALELTDLLLAQLLTTRRELEHQWAHRLRSPVALDAATAAGQQQSRRGSGRLPSRDDEQETRRLGQPYARPLSEQPDSLRMSAYGRQLRYRHHPLNESDVTEQLDNVPGTSVGTGVNRGESTRRLGPRIINCYSRHGSHTGIPASARICRGSSRLLVRGAVPRRDSIGVHLLSYSRDDGIHISPHTQSAGIHSPSYSSREAGRNSLNYEEPAATNSPEIRSPPRIVVRVENNVPFILMPASACQQNHDRQPQQEPQQHPQQPHQHQHQQQQQQQLDAFTVPLVQVNDVLIPDTSILNQSQSRQRPQSPPPHPPPNLRSPFIQQAQSPLRYLGDTWRYPVSPGEASWRSGWRPRFLHPRYVAPHPFSDDQDEPLIGPTLENINIIRDSFIITDAPMSPNHRIQAWDFSRLSIPDISNAEKNVIVAECKIHNDASVDVSNDGHLLVTLLPTGRLSSTAMLGVYSLEWESLGQCLYTTSFEQNAVSVSLSPASRHLLVGLASRRVALLPADRQTMAQIFRLEGGVPGRAVGARGRLCHVRDIDQDREQGYMSLNCIRWAPGPGQGLVYGTNTGKLKVLR</sequence>
<feature type="region of interest" description="Disordered" evidence="3">
    <location>
        <begin position="1570"/>
        <end position="1595"/>
    </location>
</feature>
<feature type="region of interest" description="Disordered" evidence="3">
    <location>
        <begin position="727"/>
        <end position="766"/>
    </location>
</feature>
<dbReference type="PANTHER" id="PTHR22874">
    <property type="entry name" value="ACTIVATING MOLECULE IN BECN1-REGULATED AUTOPHAGY PROTEIN 1"/>
    <property type="match status" value="1"/>
</dbReference>
<protein>
    <submittedName>
        <fullName evidence="4">Activating molecule in BECN1-regulated autophagy protein 1</fullName>
    </submittedName>
</protein>
<feature type="compositionally biased region" description="Pro residues" evidence="3">
    <location>
        <begin position="1698"/>
        <end position="1708"/>
    </location>
</feature>
<dbReference type="eggNOG" id="KOG0266">
    <property type="taxonomic scope" value="Eukaryota"/>
</dbReference>
<evidence type="ECO:0000313" key="5">
    <source>
        <dbReference type="Proteomes" id="UP000027135"/>
    </source>
</evidence>
<keyword evidence="1" id="KW-0853">WD repeat</keyword>
<feature type="region of interest" description="Disordered" evidence="3">
    <location>
        <begin position="1038"/>
        <end position="1066"/>
    </location>
</feature>
<feature type="compositionally biased region" description="Polar residues" evidence="3">
    <location>
        <begin position="440"/>
        <end position="477"/>
    </location>
</feature>
<feature type="compositionally biased region" description="Basic and acidic residues" evidence="3">
    <location>
        <begin position="1217"/>
        <end position="1230"/>
    </location>
</feature>
<feature type="compositionally biased region" description="Low complexity" evidence="3">
    <location>
        <begin position="326"/>
        <end position="353"/>
    </location>
</feature>
<evidence type="ECO:0000313" key="4">
    <source>
        <dbReference type="EMBL" id="KDR15571.1"/>
    </source>
</evidence>
<dbReference type="InterPro" id="IPR011044">
    <property type="entry name" value="Quino_amine_DH_bsu"/>
</dbReference>
<gene>
    <name evidence="4" type="ORF">L798_10515</name>
</gene>
<feature type="compositionally biased region" description="Polar residues" evidence="3">
    <location>
        <begin position="730"/>
        <end position="741"/>
    </location>
</feature>
<reference evidence="4 5" key="1">
    <citation type="journal article" date="2014" name="Nat. Commun.">
        <title>Molecular traces of alternative social organization in a termite genome.</title>
        <authorList>
            <person name="Terrapon N."/>
            <person name="Li C."/>
            <person name="Robertson H.M."/>
            <person name="Ji L."/>
            <person name="Meng X."/>
            <person name="Booth W."/>
            <person name="Chen Z."/>
            <person name="Childers C.P."/>
            <person name="Glastad K.M."/>
            <person name="Gokhale K."/>
            <person name="Gowin J."/>
            <person name="Gronenberg W."/>
            <person name="Hermansen R.A."/>
            <person name="Hu H."/>
            <person name="Hunt B.G."/>
            <person name="Huylmans A.K."/>
            <person name="Khalil S.M."/>
            <person name="Mitchell R.D."/>
            <person name="Munoz-Torres M.C."/>
            <person name="Mustard J.A."/>
            <person name="Pan H."/>
            <person name="Reese J.T."/>
            <person name="Scharf M.E."/>
            <person name="Sun F."/>
            <person name="Vogel H."/>
            <person name="Xiao J."/>
            <person name="Yang W."/>
            <person name="Yang Z."/>
            <person name="Yang Z."/>
            <person name="Zhou J."/>
            <person name="Zhu J."/>
            <person name="Brent C.S."/>
            <person name="Elsik C.G."/>
            <person name="Goodisman M.A."/>
            <person name="Liberles D.A."/>
            <person name="Roe R.M."/>
            <person name="Vargo E.L."/>
            <person name="Vilcinskas A."/>
            <person name="Wang J."/>
            <person name="Bornberg-Bauer E."/>
            <person name="Korb J."/>
            <person name="Zhang G."/>
            <person name="Liebig J."/>
        </authorList>
    </citation>
    <scope>NUCLEOTIDE SEQUENCE [LARGE SCALE GENOMIC DNA]</scope>
    <source>
        <tissue evidence="4">Whole organism</tissue>
    </source>
</reference>
<feature type="region of interest" description="Disordered" evidence="3">
    <location>
        <begin position="1082"/>
        <end position="1231"/>
    </location>
</feature>
<evidence type="ECO:0000256" key="1">
    <source>
        <dbReference type="PROSITE-ProRule" id="PRU00221"/>
    </source>
</evidence>
<feature type="compositionally biased region" description="Low complexity" evidence="3">
    <location>
        <begin position="1644"/>
        <end position="1665"/>
    </location>
</feature>
<dbReference type="InterPro" id="IPR052596">
    <property type="entry name" value="AMBRA1_autophagy"/>
</dbReference>
<organism evidence="4 5">
    <name type="scientific">Zootermopsis nevadensis</name>
    <name type="common">Dampwood termite</name>
    <dbReference type="NCBI Taxonomy" id="136037"/>
    <lineage>
        <taxon>Eukaryota</taxon>
        <taxon>Metazoa</taxon>
        <taxon>Ecdysozoa</taxon>
        <taxon>Arthropoda</taxon>
        <taxon>Hexapoda</taxon>
        <taxon>Insecta</taxon>
        <taxon>Pterygota</taxon>
        <taxon>Neoptera</taxon>
        <taxon>Polyneoptera</taxon>
        <taxon>Dictyoptera</taxon>
        <taxon>Blattodea</taxon>
        <taxon>Blattoidea</taxon>
        <taxon>Termitoidae</taxon>
        <taxon>Termopsidae</taxon>
        <taxon>Zootermopsis</taxon>
    </lineage>
</organism>
<feature type="compositionally biased region" description="Basic and acidic residues" evidence="3">
    <location>
        <begin position="506"/>
        <end position="516"/>
    </location>
</feature>
<evidence type="ECO:0000256" key="3">
    <source>
        <dbReference type="SAM" id="MobiDB-lite"/>
    </source>
</evidence>
<feature type="compositionally biased region" description="Polar residues" evidence="3">
    <location>
        <begin position="1117"/>
        <end position="1134"/>
    </location>
</feature>
<dbReference type="PROSITE" id="PS50082">
    <property type="entry name" value="WD_REPEATS_2"/>
    <property type="match status" value="1"/>
</dbReference>
<dbReference type="Pfam" id="PF00400">
    <property type="entry name" value="WD40"/>
    <property type="match status" value="1"/>
</dbReference>
<dbReference type="GO" id="GO:0000045">
    <property type="term" value="P:autophagosome assembly"/>
    <property type="evidence" value="ECO:0007669"/>
    <property type="project" value="TreeGrafter"/>
</dbReference>
<feature type="compositionally biased region" description="Polar residues" evidence="3">
    <location>
        <begin position="308"/>
        <end position="317"/>
    </location>
</feature>
<dbReference type="EMBL" id="KK852820">
    <property type="protein sequence ID" value="KDR15571.1"/>
    <property type="molecule type" value="Genomic_DNA"/>
</dbReference>
<feature type="repeat" description="WD" evidence="1">
    <location>
        <begin position="106"/>
        <end position="148"/>
    </location>
</feature>
<feature type="region of interest" description="Disordered" evidence="3">
    <location>
        <begin position="226"/>
        <end position="252"/>
    </location>
</feature>
<proteinExistence type="predicted"/>